<feature type="chain" id="PRO_5045606896" description="Outer-membrane lipoprotein LolB" evidence="13">
    <location>
        <begin position="30"/>
        <end position="169"/>
    </location>
</feature>
<dbReference type="Pfam" id="PF03550">
    <property type="entry name" value="LolB"/>
    <property type="match status" value="1"/>
</dbReference>
<evidence type="ECO:0000256" key="9">
    <source>
        <dbReference type="ARBA" id="ARBA00023139"/>
    </source>
</evidence>
<evidence type="ECO:0000256" key="8">
    <source>
        <dbReference type="ARBA" id="ARBA00023136"/>
    </source>
</evidence>
<evidence type="ECO:0000313" key="14">
    <source>
        <dbReference type="EMBL" id="MDR7095139.1"/>
    </source>
</evidence>
<keyword evidence="7" id="KW-0653">Protein transport</keyword>
<comment type="subunit">
    <text evidence="3">Monomer.</text>
</comment>
<comment type="subcellular location">
    <subcellularLocation>
        <location evidence="1">Cell outer membrane</location>
        <topology evidence="1">Lipid-anchor</topology>
    </subcellularLocation>
</comment>
<keyword evidence="12 14" id="KW-0449">Lipoprotein</keyword>
<dbReference type="InterPro" id="IPR004565">
    <property type="entry name" value="OM_lipoprot_LolB"/>
</dbReference>
<comment type="similarity">
    <text evidence="2">Belongs to the LolB family.</text>
</comment>
<protein>
    <recommendedName>
        <fullName evidence="4">Outer-membrane lipoprotein LolB</fullName>
    </recommendedName>
</protein>
<keyword evidence="9" id="KW-0564">Palmitate</keyword>
<evidence type="ECO:0000256" key="12">
    <source>
        <dbReference type="ARBA" id="ARBA00023288"/>
    </source>
</evidence>
<evidence type="ECO:0000256" key="10">
    <source>
        <dbReference type="ARBA" id="ARBA00023186"/>
    </source>
</evidence>
<keyword evidence="8" id="KW-0472">Membrane</keyword>
<evidence type="ECO:0000313" key="15">
    <source>
        <dbReference type="Proteomes" id="UP001265550"/>
    </source>
</evidence>
<evidence type="ECO:0000256" key="5">
    <source>
        <dbReference type="ARBA" id="ARBA00022448"/>
    </source>
</evidence>
<keyword evidence="15" id="KW-1185">Reference proteome</keyword>
<name>A0ABU1VCE4_9BURK</name>
<keyword evidence="11" id="KW-0998">Cell outer membrane</keyword>
<sequence length="169" mass="17870">MTTHPFAAWRLLCARVGTLAAVMLLTACATTQRPAQPGETVWSGRLALQVDSTPAQSFSAAFDLRGAPSAGELQFTSPLGNTLATVTWTPGSAELRQGGQITRRGSLDELTAELSGAAVPVTALFGWLRGEQGDVPGWQADLSRQAEGRITARRSAPLPTAELRVVFQP</sequence>
<keyword evidence="5" id="KW-0813">Transport</keyword>
<evidence type="ECO:0000256" key="4">
    <source>
        <dbReference type="ARBA" id="ARBA00016202"/>
    </source>
</evidence>
<keyword evidence="10" id="KW-0143">Chaperone</keyword>
<dbReference type="RefSeq" id="WP_204733962.1">
    <property type="nucleotide sequence ID" value="NZ_JAVDWE010000007.1"/>
</dbReference>
<gene>
    <name evidence="14" type="ORF">J2X09_002883</name>
</gene>
<evidence type="ECO:0000256" key="3">
    <source>
        <dbReference type="ARBA" id="ARBA00011245"/>
    </source>
</evidence>
<dbReference type="Gene3D" id="2.50.20.10">
    <property type="entry name" value="Lipoprotein localisation LolA/LolB/LppX"/>
    <property type="match status" value="1"/>
</dbReference>
<evidence type="ECO:0000256" key="1">
    <source>
        <dbReference type="ARBA" id="ARBA00004459"/>
    </source>
</evidence>
<reference evidence="14 15" key="1">
    <citation type="submission" date="2023-07" db="EMBL/GenBank/DDBJ databases">
        <title>Sorghum-associated microbial communities from plants grown in Nebraska, USA.</title>
        <authorList>
            <person name="Schachtman D."/>
        </authorList>
    </citation>
    <scope>NUCLEOTIDE SEQUENCE [LARGE SCALE GENOMIC DNA]</scope>
    <source>
        <strain evidence="14 15">BE240</strain>
    </source>
</reference>
<evidence type="ECO:0000256" key="2">
    <source>
        <dbReference type="ARBA" id="ARBA00009696"/>
    </source>
</evidence>
<evidence type="ECO:0000256" key="13">
    <source>
        <dbReference type="SAM" id="SignalP"/>
    </source>
</evidence>
<evidence type="ECO:0000256" key="7">
    <source>
        <dbReference type="ARBA" id="ARBA00022927"/>
    </source>
</evidence>
<organism evidence="14 15">
    <name type="scientific">Hydrogenophaga laconesensis</name>
    <dbReference type="NCBI Taxonomy" id="1805971"/>
    <lineage>
        <taxon>Bacteria</taxon>
        <taxon>Pseudomonadati</taxon>
        <taxon>Pseudomonadota</taxon>
        <taxon>Betaproteobacteria</taxon>
        <taxon>Burkholderiales</taxon>
        <taxon>Comamonadaceae</taxon>
        <taxon>Hydrogenophaga</taxon>
    </lineage>
</organism>
<feature type="signal peptide" evidence="13">
    <location>
        <begin position="1"/>
        <end position="29"/>
    </location>
</feature>
<accession>A0ABU1VCE4</accession>
<dbReference type="Proteomes" id="UP001265550">
    <property type="component" value="Unassembled WGS sequence"/>
</dbReference>
<comment type="caution">
    <text evidence="14">The sequence shown here is derived from an EMBL/GenBank/DDBJ whole genome shotgun (WGS) entry which is preliminary data.</text>
</comment>
<proteinExistence type="inferred from homology"/>
<dbReference type="InterPro" id="IPR029046">
    <property type="entry name" value="LolA/LolB/LppX"/>
</dbReference>
<dbReference type="SUPFAM" id="SSF89392">
    <property type="entry name" value="Prokaryotic lipoproteins and lipoprotein localization factors"/>
    <property type="match status" value="1"/>
</dbReference>
<evidence type="ECO:0000256" key="11">
    <source>
        <dbReference type="ARBA" id="ARBA00023237"/>
    </source>
</evidence>
<evidence type="ECO:0000256" key="6">
    <source>
        <dbReference type="ARBA" id="ARBA00022729"/>
    </source>
</evidence>
<dbReference type="EMBL" id="JAVDWE010000007">
    <property type="protein sequence ID" value="MDR7095139.1"/>
    <property type="molecule type" value="Genomic_DNA"/>
</dbReference>
<keyword evidence="6 13" id="KW-0732">Signal</keyword>